<organism evidence="2 3">
    <name type="scientific">Arcicella rigui</name>
    <dbReference type="NCBI Taxonomy" id="797020"/>
    <lineage>
        <taxon>Bacteria</taxon>
        <taxon>Pseudomonadati</taxon>
        <taxon>Bacteroidota</taxon>
        <taxon>Cytophagia</taxon>
        <taxon>Cytophagales</taxon>
        <taxon>Flectobacillaceae</taxon>
        <taxon>Arcicella</taxon>
    </lineage>
</organism>
<feature type="transmembrane region" description="Helical" evidence="1">
    <location>
        <begin position="136"/>
        <end position="155"/>
    </location>
</feature>
<feature type="transmembrane region" description="Helical" evidence="1">
    <location>
        <begin position="12"/>
        <end position="33"/>
    </location>
</feature>
<keyword evidence="3" id="KW-1185">Reference proteome</keyword>
<dbReference type="EMBL" id="JAYFUM010000001">
    <property type="protein sequence ID" value="MEA5137702.1"/>
    <property type="molecule type" value="Genomic_DNA"/>
</dbReference>
<name>A0ABU5Q4X1_9BACT</name>
<dbReference type="PROSITE" id="PS51257">
    <property type="entry name" value="PROKAR_LIPOPROTEIN"/>
    <property type="match status" value="1"/>
</dbReference>
<keyword evidence="1" id="KW-0472">Membrane</keyword>
<feature type="transmembrane region" description="Helical" evidence="1">
    <location>
        <begin position="45"/>
        <end position="67"/>
    </location>
</feature>
<dbReference type="Proteomes" id="UP001302949">
    <property type="component" value="Unassembled WGS sequence"/>
</dbReference>
<comment type="caution">
    <text evidence="2">The sequence shown here is derived from an EMBL/GenBank/DDBJ whole genome shotgun (WGS) entry which is preliminary data.</text>
</comment>
<keyword evidence="1" id="KW-0812">Transmembrane</keyword>
<evidence type="ECO:0000313" key="2">
    <source>
        <dbReference type="EMBL" id="MEA5137702.1"/>
    </source>
</evidence>
<evidence type="ECO:0000256" key="1">
    <source>
        <dbReference type="SAM" id="Phobius"/>
    </source>
</evidence>
<evidence type="ECO:0000313" key="3">
    <source>
        <dbReference type="Proteomes" id="UP001302949"/>
    </source>
</evidence>
<proteinExistence type="predicted"/>
<accession>A0ABU5Q4X1</accession>
<feature type="transmembrane region" description="Helical" evidence="1">
    <location>
        <begin position="87"/>
        <end position="110"/>
    </location>
</feature>
<gene>
    <name evidence="2" type="ORF">VB248_01080</name>
</gene>
<evidence type="ECO:0008006" key="4">
    <source>
        <dbReference type="Google" id="ProtNLM"/>
    </source>
</evidence>
<dbReference type="RefSeq" id="WP_323294881.1">
    <property type="nucleotide sequence ID" value="NZ_JAYFUM010000001.1"/>
</dbReference>
<reference evidence="2 3" key="1">
    <citation type="submission" date="2023-12" db="EMBL/GenBank/DDBJ databases">
        <title>Novel species of the genus Arcicella isolated from rivers.</title>
        <authorList>
            <person name="Lu H."/>
        </authorList>
    </citation>
    <scope>NUCLEOTIDE SEQUENCE [LARGE SCALE GENOMIC DNA]</scope>
    <source>
        <strain evidence="2 3">KCTC 23307</strain>
    </source>
</reference>
<protein>
    <recommendedName>
        <fullName evidence="4">Transmembrane protein</fullName>
    </recommendedName>
</protein>
<keyword evidence="1" id="KW-1133">Transmembrane helix</keyword>
<sequence>MEIELHKDQQTVIRGIGFYQAVGGFTGCGLAAYQLLQAEINNLSIAILYLYCFGVSIFSIYAGLLLLEGNHKKGLPFSLVTQVLQLLNFTLSGVTLKFVSGVMLSIGFSFTDVFKLISDFSLEENSLNFNPNDNSVVISVNIIALILVCLINKVYNEIEEQEILLEEEDSQMYY</sequence>